<dbReference type="PANTHER" id="PTHR31524:SF2">
    <property type="entry name" value="PROTEIN CBG10426"/>
    <property type="match status" value="1"/>
</dbReference>
<evidence type="ECO:0000313" key="3">
    <source>
        <dbReference type="EMBL" id="CAD2205277.1"/>
    </source>
</evidence>
<name>A0A6V7Y343_MELEN</name>
<reference evidence="3 4" key="1">
    <citation type="submission" date="2020-08" db="EMBL/GenBank/DDBJ databases">
        <authorList>
            <person name="Koutsovoulos G."/>
            <person name="Danchin GJ E."/>
        </authorList>
    </citation>
    <scope>NUCLEOTIDE SEQUENCE [LARGE SCALE GENOMIC DNA]</scope>
</reference>
<dbReference type="Proteomes" id="UP000580250">
    <property type="component" value="Unassembled WGS sequence"/>
</dbReference>
<evidence type="ECO:0000256" key="2">
    <source>
        <dbReference type="SAM" id="Phobius"/>
    </source>
</evidence>
<feature type="region of interest" description="Disordered" evidence="1">
    <location>
        <begin position="371"/>
        <end position="411"/>
    </location>
</feature>
<evidence type="ECO:0000256" key="1">
    <source>
        <dbReference type="SAM" id="MobiDB-lite"/>
    </source>
</evidence>
<organism evidence="3 4">
    <name type="scientific">Meloidogyne enterolobii</name>
    <name type="common">Root-knot nematode worm</name>
    <name type="synonym">Meloidogyne mayaguensis</name>
    <dbReference type="NCBI Taxonomy" id="390850"/>
    <lineage>
        <taxon>Eukaryota</taxon>
        <taxon>Metazoa</taxon>
        <taxon>Ecdysozoa</taxon>
        <taxon>Nematoda</taxon>
        <taxon>Chromadorea</taxon>
        <taxon>Rhabditida</taxon>
        <taxon>Tylenchina</taxon>
        <taxon>Tylenchomorpha</taxon>
        <taxon>Tylenchoidea</taxon>
        <taxon>Meloidogynidae</taxon>
        <taxon>Meloidogyninae</taxon>
        <taxon>Meloidogyne</taxon>
    </lineage>
</organism>
<keyword evidence="2" id="KW-0472">Membrane</keyword>
<feature type="transmembrane region" description="Helical" evidence="2">
    <location>
        <begin position="429"/>
        <end position="449"/>
    </location>
</feature>
<keyword evidence="2" id="KW-1133">Transmembrane helix</keyword>
<protein>
    <submittedName>
        <fullName evidence="3">Uncharacterized protein</fullName>
    </submittedName>
</protein>
<keyword evidence="2" id="KW-0812">Transmembrane</keyword>
<comment type="caution">
    <text evidence="3">The sequence shown here is derived from an EMBL/GenBank/DDBJ whole genome shotgun (WGS) entry which is preliminary data.</text>
</comment>
<evidence type="ECO:0000313" key="4">
    <source>
        <dbReference type="Proteomes" id="UP000580250"/>
    </source>
</evidence>
<feature type="compositionally biased region" description="Polar residues" evidence="1">
    <location>
        <begin position="371"/>
        <end position="381"/>
    </location>
</feature>
<proteinExistence type="predicted"/>
<gene>
    <name evidence="3" type="ORF">MENT_LOCUS59078</name>
</gene>
<dbReference type="AlphaFoldDB" id="A0A6V7Y343"/>
<accession>A0A6V7Y343</accession>
<sequence length="818" mass="94761">MYGCSPGTQRHKNCSSIKLGNIIDLARKEEIKEDYSALLNKTVESLIQVILCFWALTKIRKDWWKNKNEKTISVEAGMELVDQILKAQRPAHIIRIIENNSNKIYPKGKLDEDFRPRKIKPALSLWKAACEMAEESFDTRPWLPVHLRGQNKMNEEKHEIILQIIENVENSLTYMRSIEFFPRAKTILNEVIIVGDSNAEFLTKIFHQCYCIVPAPLNEVKYIFNDNIFLNPKNKLIIIIWIGNDYLNQGGHPEAFKMHLEDFFKNCAEKIGTTIILPPPFNINAINYWEKINIYLQNKGRTTKGGKYISNEIGSKEAIKMKLINNEGTITTKGIDGIVEKLKGIEPRLMSQKNIKLYYDESEDEEQSLKNHNTYSYHQSTSRGSSNSYKRGSSNSYKRGQHRGWRGSNYSKDISPIRNTRRFNIVDRLSFVSMIMILVIGLVLFVPLIKGNEPMICPHGINSKIYHIGHPTEHCQELFVHERQTIKDVSLEVYRARDTTQSISGWHCTKVMEKLTYYTNWLNYKIISPIQKIDLAVTKEDCLKMKHLNKCSDANNNLLMGDDDSKRTLNIIQPKFEYFSGGKEASVINCFLTKINIFFFPNQESIENPMLDLAHCKLSENECVLKDNSVLIWNSPKENQRCNYIKLDTFKGTMYDKWFLNNDNTFSLSFTKPETITDCEKEYVKSDQLYVIKVVDYKEHFLEVKNKKKRSLNKLKNKLENLNLDGSVRVSQFSAGETAQRLTTEILLKRAYNHLAQTICKINAEPQFITSLDATTYARKKFGTPYIEAEWITEDTKSSEAWIEVWPCIEIKLGKNKN</sequence>
<dbReference type="PANTHER" id="PTHR31524">
    <property type="match status" value="1"/>
</dbReference>
<feature type="compositionally biased region" description="Low complexity" evidence="1">
    <location>
        <begin position="382"/>
        <end position="398"/>
    </location>
</feature>
<dbReference type="EMBL" id="CAJEWN010002788">
    <property type="protein sequence ID" value="CAD2205277.1"/>
    <property type="molecule type" value="Genomic_DNA"/>
</dbReference>